<proteinExistence type="predicted"/>
<name>A0A0F9HZF8_9ZZZZ</name>
<dbReference type="EMBL" id="LAZR01013684">
    <property type="protein sequence ID" value="KKM20841.1"/>
    <property type="molecule type" value="Genomic_DNA"/>
</dbReference>
<accession>A0A0F9HZF8</accession>
<sequence>MICPKCRKNPVAVMGGRAFLDGLCGGCWGDKTLKELADKKPIK</sequence>
<gene>
    <name evidence="1" type="ORF">LCGC14_1641350</name>
</gene>
<reference evidence="1" key="1">
    <citation type="journal article" date="2015" name="Nature">
        <title>Complex archaea that bridge the gap between prokaryotes and eukaryotes.</title>
        <authorList>
            <person name="Spang A."/>
            <person name="Saw J.H."/>
            <person name="Jorgensen S.L."/>
            <person name="Zaremba-Niedzwiedzka K."/>
            <person name="Martijn J."/>
            <person name="Lind A.E."/>
            <person name="van Eijk R."/>
            <person name="Schleper C."/>
            <person name="Guy L."/>
            <person name="Ettema T.J."/>
        </authorList>
    </citation>
    <scope>NUCLEOTIDE SEQUENCE</scope>
</reference>
<organism evidence="1">
    <name type="scientific">marine sediment metagenome</name>
    <dbReference type="NCBI Taxonomy" id="412755"/>
    <lineage>
        <taxon>unclassified sequences</taxon>
        <taxon>metagenomes</taxon>
        <taxon>ecological metagenomes</taxon>
    </lineage>
</organism>
<evidence type="ECO:0000313" key="1">
    <source>
        <dbReference type="EMBL" id="KKM20841.1"/>
    </source>
</evidence>
<dbReference type="AlphaFoldDB" id="A0A0F9HZF8"/>
<comment type="caution">
    <text evidence="1">The sequence shown here is derived from an EMBL/GenBank/DDBJ whole genome shotgun (WGS) entry which is preliminary data.</text>
</comment>
<protein>
    <submittedName>
        <fullName evidence="1">Uncharacterized protein</fullName>
    </submittedName>
</protein>